<feature type="region of interest" description="Disordered" evidence="12">
    <location>
        <begin position="515"/>
        <end position="547"/>
    </location>
</feature>
<evidence type="ECO:0000256" key="7">
    <source>
        <dbReference type="ARBA" id="ARBA00022777"/>
    </source>
</evidence>
<dbReference type="CDD" id="cd07859">
    <property type="entry name" value="STKc_TDY_MAPK"/>
    <property type="match status" value="1"/>
</dbReference>
<dbReference type="Pfam" id="PF00069">
    <property type="entry name" value="Pkinase"/>
    <property type="match status" value="1"/>
</dbReference>
<dbReference type="RefSeq" id="XP_031404075.1">
    <property type="nucleotide sequence ID" value="XM_031548215.1"/>
</dbReference>
<dbReference type="Proteomes" id="UP000197138">
    <property type="component" value="Unassembled WGS sequence"/>
</dbReference>
<dbReference type="InterPro" id="IPR000719">
    <property type="entry name" value="Prot_kinase_dom"/>
</dbReference>
<feature type="binding site" evidence="11">
    <location>
        <position position="54"/>
    </location>
    <ligand>
        <name>ATP</name>
        <dbReference type="ChEBI" id="CHEBI:30616"/>
    </ligand>
</feature>
<evidence type="ECO:0000256" key="5">
    <source>
        <dbReference type="ARBA" id="ARBA00022679"/>
    </source>
</evidence>
<dbReference type="InterPro" id="IPR050117">
    <property type="entry name" value="MAPK"/>
</dbReference>
<evidence type="ECO:0000256" key="11">
    <source>
        <dbReference type="PROSITE-ProRule" id="PRU10141"/>
    </source>
</evidence>
<keyword evidence="6 11" id="KW-0547">Nucleotide-binding</keyword>
<dbReference type="OrthoDB" id="2396at2759"/>
<dbReference type="Gene3D" id="1.10.510.10">
    <property type="entry name" value="Transferase(Phosphotransferase) domain 1"/>
    <property type="match status" value="1"/>
</dbReference>
<dbReference type="SUPFAM" id="SSF56112">
    <property type="entry name" value="Protein kinase-like (PK-like)"/>
    <property type="match status" value="1"/>
</dbReference>
<evidence type="ECO:0000256" key="12">
    <source>
        <dbReference type="SAM" id="MobiDB-lite"/>
    </source>
</evidence>
<evidence type="ECO:0000256" key="2">
    <source>
        <dbReference type="ARBA" id="ARBA00012411"/>
    </source>
</evidence>
<evidence type="ECO:0000259" key="13">
    <source>
        <dbReference type="PROSITE" id="PS50011"/>
    </source>
</evidence>
<comment type="catalytic activity">
    <reaction evidence="9">
        <text>L-threonyl-[protein] + ATP = O-phospho-L-threonyl-[protein] + ADP + H(+)</text>
        <dbReference type="Rhea" id="RHEA:46608"/>
        <dbReference type="Rhea" id="RHEA-COMP:11060"/>
        <dbReference type="Rhea" id="RHEA-COMP:11605"/>
        <dbReference type="ChEBI" id="CHEBI:15378"/>
        <dbReference type="ChEBI" id="CHEBI:30013"/>
        <dbReference type="ChEBI" id="CHEBI:30616"/>
        <dbReference type="ChEBI" id="CHEBI:61977"/>
        <dbReference type="ChEBI" id="CHEBI:456216"/>
        <dbReference type="EC" id="2.7.11.24"/>
    </reaction>
</comment>
<dbReference type="AlphaFoldDB" id="A0A218XVM2"/>
<protein>
    <recommendedName>
        <fullName evidence="2">mitogen-activated protein kinase</fullName>
        <ecNumber evidence="2">2.7.11.24</ecNumber>
    </recommendedName>
</protein>
<comment type="similarity">
    <text evidence="1">Belongs to the protein kinase superfamily. CMGC Ser/Thr protein kinase family. MAP kinase subfamily.</text>
</comment>
<name>A0A218XVM2_PUNGR</name>
<dbReference type="PROSITE" id="PS01351">
    <property type="entry name" value="MAPK"/>
    <property type="match status" value="1"/>
</dbReference>
<sequence>MQQEHPKKLKETDFFTEYGEANRYKIVEVIGKGSYGVVCAAIDTHTGEKVAIKKIHDVFEHISDAIRILREVKLLRLLRHPDIVEIKRIMLPPSKREFRDIYVVFELMESDLHQVIKANDDLTREHHQFFLYQMLRAMKYMHTANVYHRDLKPKNILANANCKLKVCDFGLARVAFSDTPTTIFWTDYVATRWYRAPELCGSFFSKYTPAIDIWSIGCIFAEVLTGKPLFPGKSVVHQLDLITDLLGTPSSDTISGVRNEKARKYLMEMRKKQPVSFTQKFPNADPVALKLLQRLLAFDPKDRPTAEEALADPYFKGLSKVEREPSCQPISKLEFEFERRRVTKEDIRELIYREILEYHPQLLKDYMNGNEGTNFLYPSAIGQFRRQFAHLEEHGGRSGPVIPLERKHVSLPRSTVHSRTVPPNPHNNVRSVEERQSNEEGSKNLRVTDSLDGNSVRAARPPPRVPSAKPGRVVGPVLPSENVRSTKDSYDPRFYRNAVLPPQSISPHCFFRPQSVGNEKPVRDSNRNTTSQEKLVNTASPQVNPNPYFPSQASSIGQKLNERIAMEAKMFQAQSQFGTVGAVTMSAHRNVGSVQYG</sequence>
<dbReference type="PROSITE" id="PS50011">
    <property type="entry name" value="PROTEIN_KINASE_DOM"/>
    <property type="match status" value="1"/>
</dbReference>
<reference evidence="17" key="4">
    <citation type="submission" date="2025-04" db="UniProtKB">
        <authorList>
            <consortium name="RefSeq"/>
        </authorList>
    </citation>
    <scope>IDENTIFICATION</scope>
    <source>
        <tissue evidence="17">Leaf</tissue>
    </source>
</reference>
<dbReference type="GO" id="GO:0005524">
    <property type="term" value="F:ATP binding"/>
    <property type="evidence" value="ECO:0007669"/>
    <property type="project" value="UniProtKB-UniRule"/>
</dbReference>
<proteinExistence type="inferred from homology"/>
<evidence type="ECO:0000313" key="15">
    <source>
        <dbReference type="Proteomes" id="UP000197138"/>
    </source>
</evidence>
<keyword evidence="4" id="KW-0597">Phosphoprotein</keyword>
<dbReference type="EMBL" id="MTKT01000790">
    <property type="protein sequence ID" value="OWM88561.1"/>
    <property type="molecule type" value="Genomic_DNA"/>
</dbReference>
<evidence type="ECO:0000256" key="6">
    <source>
        <dbReference type="ARBA" id="ARBA00022741"/>
    </source>
</evidence>
<dbReference type="Gene3D" id="3.30.200.20">
    <property type="entry name" value="Phosphorylase Kinase, domain 1"/>
    <property type="match status" value="1"/>
</dbReference>
<dbReference type="GO" id="GO:0004707">
    <property type="term" value="F:MAP kinase activity"/>
    <property type="evidence" value="ECO:0007669"/>
    <property type="project" value="UniProtKB-EC"/>
</dbReference>
<evidence type="ECO:0000256" key="3">
    <source>
        <dbReference type="ARBA" id="ARBA00022527"/>
    </source>
</evidence>
<reference evidence="15" key="1">
    <citation type="journal article" date="2017" name="Plant J.">
        <title>The pomegranate (Punica granatum L.) genome and the genomics of punicalagin biosynthesis.</title>
        <authorList>
            <person name="Qin G."/>
            <person name="Xu C."/>
            <person name="Ming R."/>
            <person name="Tang H."/>
            <person name="Guyot R."/>
            <person name="Kramer E.M."/>
            <person name="Hu Y."/>
            <person name="Yi X."/>
            <person name="Qi Y."/>
            <person name="Xu X."/>
            <person name="Gao Z."/>
            <person name="Pan H."/>
            <person name="Jian J."/>
            <person name="Tian Y."/>
            <person name="Yue Z."/>
            <person name="Xu Y."/>
        </authorList>
    </citation>
    <scope>NUCLEOTIDE SEQUENCE [LARGE SCALE GENOMIC DNA]</scope>
    <source>
        <strain evidence="15">cv. Dabenzi</strain>
    </source>
</reference>
<evidence type="ECO:0000256" key="10">
    <source>
        <dbReference type="ARBA" id="ARBA00048312"/>
    </source>
</evidence>
<evidence type="ECO:0000313" key="16">
    <source>
        <dbReference type="Proteomes" id="UP000515151"/>
    </source>
</evidence>
<dbReference type="Proteomes" id="UP000515151">
    <property type="component" value="Chromosome 7"/>
</dbReference>
<dbReference type="SMART" id="SM00220">
    <property type="entry name" value="S_TKc"/>
    <property type="match status" value="1"/>
</dbReference>
<dbReference type="FunFam" id="3.30.200.20:FF:000046">
    <property type="entry name" value="Mitogen-activated protein kinase"/>
    <property type="match status" value="1"/>
</dbReference>
<dbReference type="InterPro" id="IPR011009">
    <property type="entry name" value="Kinase-like_dom_sf"/>
</dbReference>
<dbReference type="InterPro" id="IPR003527">
    <property type="entry name" value="MAP_kinase_CS"/>
</dbReference>
<keyword evidence="7" id="KW-0418">Kinase</keyword>
<dbReference type="PANTHER" id="PTHR24055">
    <property type="entry name" value="MITOGEN-ACTIVATED PROTEIN KINASE"/>
    <property type="match status" value="1"/>
</dbReference>
<gene>
    <name evidence="17" type="primary">LOC116213329</name>
    <name evidence="14" type="ORF">CDL15_Pgr002328</name>
</gene>
<evidence type="ECO:0000256" key="9">
    <source>
        <dbReference type="ARBA" id="ARBA00047592"/>
    </source>
</evidence>
<feature type="region of interest" description="Disordered" evidence="12">
    <location>
        <begin position="411"/>
        <end position="488"/>
    </location>
</feature>
<dbReference type="EC" id="2.7.11.24" evidence="2"/>
<feature type="compositionally biased region" description="Basic and acidic residues" evidence="12">
    <location>
        <begin position="431"/>
        <end position="443"/>
    </location>
</feature>
<evidence type="ECO:0000256" key="4">
    <source>
        <dbReference type="ARBA" id="ARBA00022553"/>
    </source>
</evidence>
<feature type="compositionally biased region" description="Polar residues" evidence="12">
    <location>
        <begin position="527"/>
        <end position="547"/>
    </location>
</feature>
<keyword evidence="8 11" id="KW-0067">ATP-binding</keyword>
<dbReference type="FunFam" id="1.10.510.10:FF:000017">
    <property type="entry name" value="Mitogen-activated protein kinase"/>
    <property type="match status" value="1"/>
</dbReference>
<dbReference type="GeneID" id="116213329"/>
<keyword evidence="5" id="KW-0808">Transferase</keyword>
<evidence type="ECO:0000256" key="1">
    <source>
        <dbReference type="ARBA" id="ARBA00008832"/>
    </source>
</evidence>
<evidence type="ECO:0000256" key="8">
    <source>
        <dbReference type="ARBA" id="ARBA00022840"/>
    </source>
</evidence>
<feature type="domain" description="Protein kinase" evidence="13">
    <location>
        <begin position="24"/>
        <end position="315"/>
    </location>
</feature>
<reference evidence="14" key="2">
    <citation type="submission" date="2017-06" db="EMBL/GenBank/DDBJ databases">
        <title>The pomegranate genome and the genomics of punicalagin biosynthesis.</title>
        <authorList>
            <person name="Xu C."/>
        </authorList>
    </citation>
    <scope>NUCLEOTIDE SEQUENCE [LARGE SCALE GENOMIC DNA]</scope>
    <source>
        <tissue evidence="14">Fresh leaf</tissue>
    </source>
</reference>
<accession>A0A218XVM2</accession>
<reference evidence="16" key="3">
    <citation type="journal article" date="2020" name="Plant Biotechnol. J.">
        <title>The pomegranate (Punica granatum L.) draft genome dissects genetic divergence between soft- and hard-seeded cultivars.</title>
        <authorList>
            <person name="Luo X."/>
            <person name="Li H."/>
            <person name="Wu Z."/>
            <person name="Yao W."/>
            <person name="Zhao P."/>
            <person name="Cao D."/>
            <person name="Yu H."/>
            <person name="Li K."/>
            <person name="Poudel K."/>
            <person name="Zhao D."/>
            <person name="Zhang F."/>
            <person name="Xia X."/>
            <person name="Chen L."/>
            <person name="Wang Q."/>
            <person name="Jing D."/>
            <person name="Cao S."/>
        </authorList>
    </citation>
    <scope>NUCLEOTIDE SEQUENCE [LARGE SCALE GENOMIC DNA]</scope>
</reference>
<keyword evidence="16" id="KW-1185">Reference proteome</keyword>
<dbReference type="InterPro" id="IPR017441">
    <property type="entry name" value="Protein_kinase_ATP_BS"/>
</dbReference>
<organism evidence="14 15">
    <name type="scientific">Punica granatum</name>
    <name type="common">Pomegranate</name>
    <dbReference type="NCBI Taxonomy" id="22663"/>
    <lineage>
        <taxon>Eukaryota</taxon>
        <taxon>Viridiplantae</taxon>
        <taxon>Streptophyta</taxon>
        <taxon>Embryophyta</taxon>
        <taxon>Tracheophyta</taxon>
        <taxon>Spermatophyta</taxon>
        <taxon>Magnoliopsida</taxon>
        <taxon>eudicotyledons</taxon>
        <taxon>Gunneridae</taxon>
        <taxon>Pentapetalae</taxon>
        <taxon>rosids</taxon>
        <taxon>malvids</taxon>
        <taxon>Myrtales</taxon>
        <taxon>Lythraceae</taxon>
        <taxon>Punica</taxon>
    </lineage>
</organism>
<dbReference type="PROSITE" id="PS00107">
    <property type="entry name" value="PROTEIN_KINASE_ATP"/>
    <property type="match status" value="1"/>
</dbReference>
<comment type="catalytic activity">
    <reaction evidence="10">
        <text>L-seryl-[protein] + ATP = O-phospho-L-seryl-[protein] + ADP + H(+)</text>
        <dbReference type="Rhea" id="RHEA:17989"/>
        <dbReference type="Rhea" id="RHEA-COMP:9863"/>
        <dbReference type="Rhea" id="RHEA-COMP:11604"/>
        <dbReference type="ChEBI" id="CHEBI:15378"/>
        <dbReference type="ChEBI" id="CHEBI:29999"/>
        <dbReference type="ChEBI" id="CHEBI:30616"/>
        <dbReference type="ChEBI" id="CHEBI:83421"/>
        <dbReference type="ChEBI" id="CHEBI:456216"/>
        <dbReference type="EC" id="2.7.11.24"/>
    </reaction>
</comment>
<evidence type="ECO:0000313" key="14">
    <source>
        <dbReference type="EMBL" id="OWM88561.1"/>
    </source>
</evidence>
<keyword evidence="3" id="KW-0723">Serine/threonine-protein kinase</keyword>
<evidence type="ECO:0000313" key="17">
    <source>
        <dbReference type="RefSeq" id="XP_031404075.1"/>
    </source>
</evidence>